<comment type="caution">
    <text evidence="3">The sequence shown here is derived from an EMBL/GenBank/DDBJ whole genome shotgun (WGS) entry which is preliminary data.</text>
</comment>
<dbReference type="SMART" id="SM00867">
    <property type="entry name" value="YceI"/>
    <property type="match status" value="1"/>
</dbReference>
<gene>
    <name evidence="3" type="ORF">E1283_29845</name>
</gene>
<evidence type="ECO:0000313" key="3">
    <source>
        <dbReference type="EMBL" id="TDC66351.1"/>
    </source>
</evidence>
<name>A0A4R4SR21_9ACTN</name>
<evidence type="ECO:0000313" key="4">
    <source>
        <dbReference type="Proteomes" id="UP000295345"/>
    </source>
</evidence>
<feature type="domain" description="Lipid/polyisoprenoid-binding YceI-like" evidence="2">
    <location>
        <begin position="9"/>
        <end position="167"/>
    </location>
</feature>
<dbReference type="EMBL" id="SMKI01000453">
    <property type="protein sequence ID" value="TDC66351.1"/>
    <property type="molecule type" value="Genomic_DNA"/>
</dbReference>
<comment type="similarity">
    <text evidence="1">Belongs to the UPF0312 family.</text>
</comment>
<dbReference type="RefSeq" id="WP_132821289.1">
    <property type="nucleotide sequence ID" value="NZ_SMKI01000453.1"/>
</dbReference>
<dbReference type="AlphaFoldDB" id="A0A4R4SR21"/>
<sequence>MTVAVRTGTWQLDPAASRVGISHRGMWGLITVRGAFATVGGRGEVTADGAAAGVVTLDAASLDTGHAKRDGHLRGAGFFDAEHHPEITLAVDGAERTGDDTVRAAGRLTVRGVSRPITVSATLADVADDALTLTTEFTVDRAEFGVGRKQLGMMPGLTTVTATLRFTRAAG</sequence>
<dbReference type="PANTHER" id="PTHR34406:SF1">
    <property type="entry name" value="PROTEIN YCEI"/>
    <property type="match status" value="1"/>
</dbReference>
<dbReference type="SUPFAM" id="SSF101874">
    <property type="entry name" value="YceI-like"/>
    <property type="match status" value="1"/>
</dbReference>
<reference evidence="3 4" key="1">
    <citation type="submission" date="2019-03" db="EMBL/GenBank/DDBJ databases">
        <title>Draft genome sequences of novel Actinobacteria.</title>
        <authorList>
            <person name="Sahin N."/>
            <person name="Ay H."/>
            <person name="Saygin H."/>
        </authorList>
    </citation>
    <scope>NUCLEOTIDE SEQUENCE [LARGE SCALE GENOMIC DNA]</scope>
    <source>
        <strain evidence="3 4">DSM 41900</strain>
    </source>
</reference>
<proteinExistence type="inferred from homology"/>
<organism evidence="3 4">
    <name type="scientific">Streptomyces hainanensis</name>
    <dbReference type="NCBI Taxonomy" id="402648"/>
    <lineage>
        <taxon>Bacteria</taxon>
        <taxon>Bacillati</taxon>
        <taxon>Actinomycetota</taxon>
        <taxon>Actinomycetes</taxon>
        <taxon>Kitasatosporales</taxon>
        <taxon>Streptomycetaceae</taxon>
        <taxon>Streptomyces</taxon>
    </lineage>
</organism>
<evidence type="ECO:0000256" key="1">
    <source>
        <dbReference type="ARBA" id="ARBA00008812"/>
    </source>
</evidence>
<dbReference type="InterPro" id="IPR007372">
    <property type="entry name" value="Lipid/polyisoprenoid-bd_YceI"/>
</dbReference>
<keyword evidence="4" id="KW-1185">Reference proteome</keyword>
<dbReference type="Pfam" id="PF04264">
    <property type="entry name" value="YceI"/>
    <property type="match status" value="1"/>
</dbReference>
<evidence type="ECO:0000259" key="2">
    <source>
        <dbReference type="SMART" id="SM00867"/>
    </source>
</evidence>
<dbReference type="OrthoDB" id="9811006at2"/>
<dbReference type="PANTHER" id="PTHR34406">
    <property type="entry name" value="PROTEIN YCEI"/>
    <property type="match status" value="1"/>
</dbReference>
<protein>
    <submittedName>
        <fullName evidence="3">YceI family protein</fullName>
    </submittedName>
</protein>
<accession>A0A4R4SR21</accession>
<dbReference type="Proteomes" id="UP000295345">
    <property type="component" value="Unassembled WGS sequence"/>
</dbReference>
<dbReference type="InterPro" id="IPR036761">
    <property type="entry name" value="TTHA0802/YceI-like_sf"/>
</dbReference>
<dbReference type="Gene3D" id="2.40.128.110">
    <property type="entry name" value="Lipid/polyisoprenoid-binding, YceI-like"/>
    <property type="match status" value="1"/>
</dbReference>